<dbReference type="EMBL" id="JABSNO010000014">
    <property type="protein sequence ID" value="NRS92973.1"/>
    <property type="molecule type" value="Genomic_DNA"/>
</dbReference>
<dbReference type="RefSeq" id="WP_173779556.1">
    <property type="nucleotide sequence ID" value="NZ_JABSNO010000014.1"/>
</dbReference>
<evidence type="ECO:0000313" key="1">
    <source>
        <dbReference type="EMBL" id="NRS92973.1"/>
    </source>
</evidence>
<comment type="caution">
    <text evidence="1">The sequence shown here is derived from an EMBL/GenBank/DDBJ whole genome shotgun (WGS) entry which is preliminary data.</text>
</comment>
<protein>
    <submittedName>
        <fullName evidence="1">Uncharacterized protein</fullName>
    </submittedName>
</protein>
<keyword evidence="2" id="KW-1185">Reference proteome</keyword>
<evidence type="ECO:0000313" key="2">
    <source>
        <dbReference type="Proteomes" id="UP000610746"/>
    </source>
</evidence>
<dbReference type="AlphaFoldDB" id="A0A8J8K8H1"/>
<sequence>MKYFQIIILLFSAIAINCQSLDKITNLSAKIENQRELRIYKDRGITNSGMVFRIYEENKNWKAELIQWFLPKQISEDDFEMVAPIITKLRSDKKLEEIFMNIEARNIKYLPQEENFTYKKSKNKVVFDDEEKDLVIISAKSTIIDGNSYLVDYKSHNQINKFNYSNPESYLEIYPEIDELNYFVDILNYIRKEFNIKF</sequence>
<reference evidence="1" key="1">
    <citation type="submission" date="2020-05" db="EMBL/GenBank/DDBJ databases">
        <title>Genomic Encyclopedia of Type Strains, Phase IV (KMG-V): Genome sequencing to study the core and pangenomes of soil and plant-associated prokaryotes.</title>
        <authorList>
            <person name="Whitman W."/>
        </authorList>
    </citation>
    <scope>NUCLEOTIDE SEQUENCE</scope>
    <source>
        <strain evidence="1">16F</strain>
    </source>
</reference>
<organism evidence="1 2">
    <name type="scientific">Frigoriflavimonas asaccharolytica</name>
    <dbReference type="NCBI Taxonomy" id="2735899"/>
    <lineage>
        <taxon>Bacteria</taxon>
        <taxon>Pseudomonadati</taxon>
        <taxon>Bacteroidota</taxon>
        <taxon>Flavobacteriia</taxon>
        <taxon>Flavobacteriales</taxon>
        <taxon>Weeksellaceae</taxon>
        <taxon>Frigoriflavimonas</taxon>
    </lineage>
</organism>
<dbReference type="Proteomes" id="UP000610746">
    <property type="component" value="Unassembled WGS sequence"/>
</dbReference>
<proteinExistence type="predicted"/>
<accession>A0A8J8K8H1</accession>
<gene>
    <name evidence="1" type="ORF">HNQ03_002057</name>
</gene>
<name>A0A8J8K8H1_9FLAO</name>